<dbReference type="FunFam" id="2.40.30.20:FF:000004">
    <property type="entry name" value="Riboflavin synthase, alpha subunit"/>
    <property type="match status" value="1"/>
</dbReference>
<protein>
    <recommendedName>
        <fullName evidence="6 10">Riboflavin synthase</fullName>
        <ecNumber evidence="5 10">2.5.1.9</ecNumber>
    </recommendedName>
</protein>
<evidence type="ECO:0000313" key="14">
    <source>
        <dbReference type="Proteomes" id="UP000324974"/>
    </source>
</evidence>
<proteinExistence type="predicted"/>
<comment type="function">
    <text evidence="2">Catalyzes the dismutation of two molecules of 6,7-dimethyl-8-ribityllumazine, resulting in the formation of riboflavin and 5-amino-6-(D-ribitylamino)uracil.</text>
</comment>
<dbReference type="CDD" id="cd00402">
    <property type="entry name" value="Riboflavin_synthase_like"/>
    <property type="match status" value="1"/>
</dbReference>
<dbReference type="GO" id="GO:0009231">
    <property type="term" value="P:riboflavin biosynthetic process"/>
    <property type="evidence" value="ECO:0007669"/>
    <property type="project" value="UniProtKB-KW"/>
</dbReference>
<keyword evidence="7" id="KW-0686">Riboflavin biosynthesis</keyword>
<dbReference type="EC" id="2.5.1.9" evidence="5 10"/>
<name>A0A5C1AK81_9BACT</name>
<evidence type="ECO:0000256" key="1">
    <source>
        <dbReference type="ARBA" id="ARBA00000968"/>
    </source>
</evidence>
<dbReference type="GO" id="GO:0004746">
    <property type="term" value="F:riboflavin synthase activity"/>
    <property type="evidence" value="ECO:0007669"/>
    <property type="project" value="UniProtKB-UniRule"/>
</dbReference>
<keyword evidence="14" id="KW-1185">Reference proteome</keyword>
<evidence type="ECO:0000256" key="6">
    <source>
        <dbReference type="ARBA" id="ARBA00013950"/>
    </source>
</evidence>
<feature type="repeat" description="Lumazine-binding" evidence="11">
    <location>
        <begin position="1"/>
        <end position="97"/>
    </location>
</feature>
<keyword evidence="9" id="KW-0677">Repeat</keyword>
<dbReference type="PROSITE" id="PS51177">
    <property type="entry name" value="LUMAZINE_BIND"/>
    <property type="match status" value="2"/>
</dbReference>
<feature type="domain" description="Lumazine-binding" evidence="12">
    <location>
        <begin position="1"/>
        <end position="97"/>
    </location>
</feature>
<gene>
    <name evidence="13" type="ORF">PX52LOC_06878</name>
</gene>
<dbReference type="PANTHER" id="PTHR21098:SF12">
    <property type="entry name" value="RIBOFLAVIN SYNTHASE"/>
    <property type="match status" value="1"/>
</dbReference>
<dbReference type="InterPro" id="IPR017938">
    <property type="entry name" value="Riboflavin_synthase-like_b-brl"/>
</dbReference>
<dbReference type="Gene3D" id="2.40.30.20">
    <property type="match status" value="2"/>
</dbReference>
<evidence type="ECO:0000256" key="8">
    <source>
        <dbReference type="ARBA" id="ARBA00022679"/>
    </source>
</evidence>
<dbReference type="InterPro" id="IPR001783">
    <property type="entry name" value="Lumazine-bd"/>
</dbReference>
<dbReference type="SUPFAM" id="SSF63380">
    <property type="entry name" value="Riboflavin synthase domain-like"/>
    <property type="match status" value="2"/>
</dbReference>
<comment type="catalytic activity">
    <reaction evidence="1">
        <text>2 6,7-dimethyl-8-(1-D-ribityl)lumazine + H(+) = 5-amino-6-(D-ribitylamino)uracil + riboflavin</text>
        <dbReference type="Rhea" id="RHEA:20772"/>
        <dbReference type="ChEBI" id="CHEBI:15378"/>
        <dbReference type="ChEBI" id="CHEBI:15934"/>
        <dbReference type="ChEBI" id="CHEBI:57986"/>
        <dbReference type="ChEBI" id="CHEBI:58201"/>
        <dbReference type="EC" id="2.5.1.9"/>
    </reaction>
</comment>
<evidence type="ECO:0000256" key="5">
    <source>
        <dbReference type="ARBA" id="ARBA00012827"/>
    </source>
</evidence>
<comment type="subunit">
    <text evidence="4">Homotrimer.</text>
</comment>
<feature type="repeat" description="Lumazine-binding" evidence="11">
    <location>
        <begin position="98"/>
        <end position="194"/>
    </location>
</feature>
<dbReference type="PANTHER" id="PTHR21098">
    <property type="entry name" value="RIBOFLAVIN SYNTHASE ALPHA CHAIN"/>
    <property type="match status" value="1"/>
</dbReference>
<dbReference type="FunFam" id="2.40.30.20:FF:000003">
    <property type="entry name" value="Riboflavin synthase, alpha subunit"/>
    <property type="match status" value="1"/>
</dbReference>
<dbReference type="PIRSF" id="PIRSF000498">
    <property type="entry name" value="Riboflavin_syn_A"/>
    <property type="match status" value="1"/>
</dbReference>
<dbReference type="EMBL" id="CP042425">
    <property type="protein sequence ID" value="QEL19799.1"/>
    <property type="molecule type" value="Genomic_DNA"/>
</dbReference>
<feature type="domain" description="Lumazine-binding" evidence="12">
    <location>
        <begin position="98"/>
        <end position="194"/>
    </location>
</feature>
<dbReference type="NCBIfam" id="TIGR00187">
    <property type="entry name" value="ribE"/>
    <property type="match status" value="1"/>
</dbReference>
<dbReference type="Proteomes" id="UP000324974">
    <property type="component" value="Chromosome"/>
</dbReference>
<sequence length="201" mass="21564">MFTGLVQSLARVVHLKEDGDGGRVLTISRPETMAKIDLGESIAVNGCCLTVAAFFEDALQFQAGPETLLKTNLGQLAVGDAVNLEQALRVGDRLGGHFVTGHIDGVGQVVRKEQQGEWLMIEFASPPTFDELMVNKGSIAVDGISLTIVETTPGRFRVMVIPHTRDHTTLGLKAVGASVNLELDLLAKHVQKLLANLNVTI</sequence>
<evidence type="ECO:0000256" key="9">
    <source>
        <dbReference type="ARBA" id="ARBA00022737"/>
    </source>
</evidence>
<dbReference type="InterPro" id="IPR026017">
    <property type="entry name" value="Lumazine-bd_dom"/>
</dbReference>
<evidence type="ECO:0000256" key="3">
    <source>
        <dbReference type="ARBA" id="ARBA00004887"/>
    </source>
</evidence>
<dbReference type="InterPro" id="IPR023366">
    <property type="entry name" value="ATP_synth_asu-like_sf"/>
</dbReference>
<evidence type="ECO:0000256" key="2">
    <source>
        <dbReference type="ARBA" id="ARBA00002803"/>
    </source>
</evidence>
<dbReference type="AlphaFoldDB" id="A0A5C1AK81"/>
<dbReference type="RefSeq" id="WP_149114157.1">
    <property type="nucleotide sequence ID" value="NZ_CP042425.1"/>
</dbReference>
<dbReference type="NCBIfam" id="NF006767">
    <property type="entry name" value="PRK09289.1"/>
    <property type="match status" value="1"/>
</dbReference>
<dbReference type="Pfam" id="PF00677">
    <property type="entry name" value="Lum_binding"/>
    <property type="match status" value="2"/>
</dbReference>
<dbReference type="OrthoDB" id="9788537at2"/>
<comment type="pathway">
    <text evidence="3">Cofactor biosynthesis; riboflavin biosynthesis; riboflavin from 2-hydroxy-3-oxobutyl phosphate and 5-amino-6-(D-ribitylamino)uracil: step 2/2.</text>
</comment>
<evidence type="ECO:0000256" key="7">
    <source>
        <dbReference type="ARBA" id="ARBA00022619"/>
    </source>
</evidence>
<evidence type="ECO:0000313" key="13">
    <source>
        <dbReference type="EMBL" id="QEL19799.1"/>
    </source>
</evidence>
<reference evidence="14" key="1">
    <citation type="submission" date="2019-08" db="EMBL/GenBank/DDBJ databases">
        <title>Limnoglobus roseus gen. nov., sp. nov., a novel freshwater planctomycete with a giant genome from the family Gemmataceae.</title>
        <authorList>
            <person name="Kulichevskaya I.S."/>
            <person name="Naumoff D.G."/>
            <person name="Miroshnikov K."/>
            <person name="Ivanova A."/>
            <person name="Philippov D.A."/>
            <person name="Hakobyan A."/>
            <person name="Rijpstra I.C."/>
            <person name="Sinninghe Damste J.S."/>
            <person name="Liesack W."/>
            <person name="Dedysh S.N."/>
        </authorList>
    </citation>
    <scope>NUCLEOTIDE SEQUENCE [LARGE SCALE GENOMIC DNA]</scope>
    <source>
        <strain evidence="14">PX52</strain>
    </source>
</reference>
<keyword evidence="8" id="KW-0808">Transferase</keyword>
<dbReference type="KEGG" id="lrs:PX52LOC_06878"/>
<evidence type="ECO:0000259" key="12">
    <source>
        <dbReference type="PROSITE" id="PS51177"/>
    </source>
</evidence>
<evidence type="ECO:0000256" key="10">
    <source>
        <dbReference type="NCBIfam" id="TIGR00187"/>
    </source>
</evidence>
<evidence type="ECO:0000256" key="4">
    <source>
        <dbReference type="ARBA" id="ARBA00011233"/>
    </source>
</evidence>
<organism evidence="13 14">
    <name type="scientific">Limnoglobus roseus</name>
    <dbReference type="NCBI Taxonomy" id="2598579"/>
    <lineage>
        <taxon>Bacteria</taxon>
        <taxon>Pseudomonadati</taxon>
        <taxon>Planctomycetota</taxon>
        <taxon>Planctomycetia</taxon>
        <taxon>Gemmatales</taxon>
        <taxon>Gemmataceae</taxon>
        <taxon>Limnoglobus</taxon>
    </lineage>
</organism>
<evidence type="ECO:0000256" key="11">
    <source>
        <dbReference type="PROSITE-ProRule" id="PRU00524"/>
    </source>
</evidence>
<accession>A0A5C1AK81</accession>